<reference evidence="2" key="1">
    <citation type="journal article" date="2023" name="Science">
        <title>Genome structures resolve the early diversification of teleost fishes.</title>
        <authorList>
            <person name="Parey E."/>
            <person name="Louis A."/>
            <person name="Montfort J."/>
            <person name="Bouchez O."/>
            <person name="Roques C."/>
            <person name="Iampietro C."/>
            <person name="Lluch J."/>
            <person name="Castinel A."/>
            <person name="Donnadieu C."/>
            <person name="Desvignes T."/>
            <person name="Floi Bucao C."/>
            <person name="Jouanno E."/>
            <person name="Wen M."/>
            <person name="Mejri S."/>
            <person name="Dirks R."/>
            <person name="Jansen H."/>
            <person name="Henkel C."/>
            <person name="Chen W.J."/>
            <person name="Zahm M."/>
            <person name="Cabau C."/>
            <person name="Klopp C."/>
            <person name="Thompson A.W."/>
            <person name="Robinson-Rechavi M."/>
            <person name="Braasch I."/>
            <person name="Lecointre G."/>
            <person name="Bobe J."/>
            <person name="Postlethwait J.H."/>
            <person name="Berthelot C."/>
            <person name="Roest Crollius H."/>
            <person name="Guiguen Y."/>
        </authorList>
    </citation>
    <scope>NUCLEOTIDE SEQUENCE</scope>
    <source>
        <strain evidence="2">NC1722</strain>
    </source>
</reference>
<dbReference type="PANTHER" id="PTHR46767">
    <property type="entry name" value="LIM DOMAIN ONLY PROTEIN 7"/>
    <property type="match status" value="1"/>
</dbReference>
<dbReference type="AlphaFoldDB" id="A0AAD7SRB7"/>
<accession>A0AAD7SRB7</accession>
<dbReference type="EMBL" id="JAINUG010000039">
    <property type="protein sequence ID" value="KAJ8407345.1"/>
    <property type="molecule type" value="Genomic_DNA"/>
</dbReference>
<keyword evidence="3" id="KW-1185">Reference proteome</keyword>
<evidence type="ECO:0000313" key="3">
    <source>
        <dbReference type="Proteomes" id="UP001221898"/>
    </source>
</evidence>
<name>A0AAD7SRB7_9TELE</name>
<evidence type="ECO:0000256" key="1">
    <source>
        <dbReference type="SAM" id="MobiDB-lite"/>
    </source>
</evidence>
<dbReference type="GO" id="GO:0030155">
    <property type="term" value="P:regulation of cell adhesion"/>
    <property type="evidence" value="ECO:0007669"/>
    <property type="project" value="InterPro"/>
</dbReference>
<dbReference type="InterPro" id="IPR029978">
    <property type="entry name" value="LMO-7"/>
</dbReference>
<dbReference type="PANTHER" id="PTHR46767:SF1">
    <property type="entry name" value="LIM DOMAIN ONLY PROTEIN 7"/>
    <property type="match status" value="1"/>
</dbReference>
<proteinExistence type="predicted"/>
<dbReference type="Proteomes" id="UP001221898">
    <property type="component" value="Unassembled WGS sequence"/>
</dbReference>
<organism evidence="2 3">
    <name type="scientific">Aldrovandia affinis</name>
    <dbReference type="NCBI Taxonomy" id="143900"/>
    <lineage>
        <taxon>Eukaryota</taxon>
        <taxon>Metazoa</taxon>
        <taxon>Chordata</taxon>
        <taxon>Craniata</taxon>
        <taxon>Vertebrata</taxon>
        <taxon>Euteleostomi</taxon>
        <taxon>Actinopterygii</taxon>
        <taxon>Neopterygii</taxon>
        <taxon>Teleostei</taxon>
        <taxon>Notacanthiformes</taxon>
        <taxon>Halosauridae</taxon>
        <taxon>Aldrovandia</taxon>
    </lineage>
</organism>
<protein>
    <submittedName>
        <fullName evidence="2">Uncharacterized protein</fullName>
    </submittedName>
</protein>
<sequence length="408" mass="45316">MRRETLLVQRAGTVGFSEEEGDSPATIRASGGERNLWKIWTQGIENFPVKSGRDGCGSDGEMAEMDLSLHYRPSVTVTQVNQFNPSKDKPSECVPESLWRQQTNQWGAGRTSWATEEGVVYSRLGCLKLRPQGQVWPWTPPQPALPHWTYEYESQSDSDADRPEPDVVLDDLASRRFRSPSPVAPANYALPMSPVGAMAAARLHRQQVTSCHAQQQSLAYLSSTSPSPPSGRVRVASEDVALRDLYEASEDEEEEGEVGYADPVQDDLYSRKVGLSLQPSKNVAYDKFLPKFWTPEEDAHVQKIKLGSQRRPWYRKMQGFSRKRSGSSSEDSDCDPPRALPKKCPGSDERVYFPVQECGPEPLWPVVTPRWPCLCVALLARSLLNADTYDGLDSSAGIQTKWGGVGPG</sequence>
<dbReference type="GO" id="GO:0023051">
    <property type="term" value="P:regulation of signaling"/>
    <property type="evidence" value="ECO:0007669"/>
    <property type="project" value="InterPro"/>
</dbReference>
<feature type="region of interest" description="Disordered" evidence="1">
    <location>
        <begin position="317"/>
        <end position="342"/>
    </location>
</feature>
<gene>
    <name evidence="2" type="ORF">AAFF_G00279190</name>
</gene>
<evidence type="ECO:0000313" key="2">
    <source>
        <dbReference type="EMBL" id="KAJ8407345.1"/>
    </source>
</evidence>
<comment type="caution">
    <text evidence="2">The sequence shown here is derived from an EMBL/GenBank/DDBJ whole genome shotgun (WGS) entry which is preliminary data.</text>
</comment>